<keyword evidence="9" id="KW-1185">Reference proteome</keyword>
<dbReference type="PROSITE" id="PS00371">
    <property type="entry name" value="PTS_EIIA_TYPE_1_HIS"/>
    <property type="match status" value="1"/>
</dbReference>
<dbReference type="InterPro" id="IPR001127">
    <property type="entry name" value="PTS_EIIA_1_perm"/>
</dbReference>
<evidence type="ECO:0000256" key="5">
    <source>
        <dbReference type="ARBA" id="ARBA00022683"/>
    </source>
</evidence>
<organism evidence="8 9">
    <name type="scientific">Paenibacillus turicensis</name>
    <dbReference type="NCBI Taxonomy" id="160487"/>
    <lineage>
        <taxon>Bacteria</taxon>
        <taxon>Bacillati</taxon>
        <taxon>Bacillota</taxon>
        <taxon>Bacilli</taxon>
        <taxon>Bacillales</taxon>
        <taxon>Paenibacillaceae</taxon>
        <taxon>Paenibacillus</taxon>
    </lineage>
</organism>
<keyword evidence="3" id="KW-0762">Sugar transport</keyword>
<feature type="domain" description="PTS EIIA type-1" evidence="7">
    <location>
        <begin position="32"/>
        <end position="137"/>
    </location>
</feature>
<name>A0ABS4FUP6_9BACL</name>
<evidence type="ECO:0000259" key="7">
    <source>
        <dbReference type="PROSITE" id="PS51093"/>
    </source>
</evidence>
<reference evidence="8 9" key="1">
    <citation type="submission" date="2021-03" db="EMBL/GenBank/DDBJ databases">
        <title>Genomic Encyclopedia of Type Strains, Phase IV (KMG-IV): sequencing the most valuable type-strain genomes for metagenomic binning, comparative biology and taxonomic classification.</title>
        <authorList>
            <person name="Goeker M."/>
        </authorList>
    </citation>
    <scope>NUCLEOTIDE SEQUENCE [LARGE SCALE GENOMIC DNA]</scope>
    <source>
        <strain evidence="8 9">DSM 14349</strain>
    </source>
</reference>
<dbReference type="Pfam" id="PF00358">
    <property type="entry name" value="PTS_EIIA_1"/>
    <property type="match status" value="1"/>
</dbReference>
<protein>
    <submittedName>
        <fullName evidence="8">PTS system glucose-specific IIA component</fullName>
    </submittedName>
</protein>
<evidence type="ECO:0000256" key="3">
    <source>
        <dbReference type="ARBA" id="ARBA00022597"/>
    </source>
</evidence>
<dbReference type="EMBL" id="JAGGKG010000012">
    <property type="protein sequence ID" value="MBP1906073.1"/>
    <property type="molecule type" value="Genomic_DNA"/>
</dbReference>
<dbReference type="PANTHER" id="PTHR45008">
    <property type="entry name" value="PTS SYSTEM GLUCOSE-SPECIFIC EIIA COMPONENT"/>
    <property type="match status" value="1"/>
</dbReference>
<dbReference type="RefSeq" id="WP_210089675.1">
    <property type="nucleotide sequence ID" value="NZ_JAGGKG010000012.1"/>
</dbReference>
<dbReference type="PANTHER" id="PTHR45008:SF1">
    <property type="entry name" value="PTS SYSTEM GLUCOSE-SPECIFIC EIIA COMPONENT"/>
    <property type="match status" value="1"/>
</dbReference>
<evidence type="ECO:0000256" key="6">
    <source>
        <dbReference type="ARBA" id="ARBA00022777"/>
    </source>
</evidence>
<dbReference type="NCBIfam" id="TIGR00830">
    <property type="entry name" value="PTBA"/>
    <property type="match status" value="1"/>
</dbReference>
<sequence>MLGWFKKKEQITEIEIISPVAGTIVPIEQVPDEAFASKAMGEGFAIEPSEGKVLAPFSGKVAHIMEKSKHAILLEHSTGVQVLIHVGINTVGLKGDGFQPHVKVGDQVKQGQLLLSFDIDKIQQAGYPVITPLIIPDGQDQVERITINIENNTPMLTPLAIVHLKS</sequence>
<comment type="caution">
    <text evidence="8">The sequence shown here is derived from an EMBL/GenBank/DDBJ whole genome shotgun (WGS) entry which is preliminary data.</text>
</comment>
<evidence type="ECO:0000313" key="9">
    <source>
        <dbReference type="Proteomes" id="UP001519272"/>
    </source>
</evidence>
<evidence type="ECO:0000256" key="2">
    <source>
        <dbReference type="ARBA" id="ARBA00022448"/>
    </source>
</evidence>
<evidence type="ECO:0000256" key="1">
    <source>
        <dbReference type="ARBA" id="ARBA00004496"/>
    </source>
</evidence>
<gene>
    <name evidence="8" type="ORF">J2Z32_002722</name>
</gene>
<keyword evidence="6" id="KW-0418">Kinase</keyword>
<dbReference type="SUPFAM" id="SSF51261">
    <property type="entry name" value="Duplicated hybrid motif"/>
    <property type="match status" value="1"/>
</dbReference>
<keyword evidence="2" id="KW-0813">Transport</keyword>
<dbReference type="InterPro" id="IPR011055">
    <property type="entry name" value="Dup_hybrid_motif"/>
</dbReference>
<accession>A0ABS4FUP6</accession>
<dbReference type="PROSITE" id="PS51093">
    <property type="entry name" value="PTS_EIIA_TYPE_1"/>
    <property type="match status" value="1"/>
</dbReference>
<dbReference type="Proteomes" id="UP001519272">
    <property type="component" value="Unassembled WGS sequence"/>
</dbReference>
<proteinExistence type="predicted"/>
<dbReference type="InterPro" id="IPR050890">
    <property type="entry name" value="PTS_EIIA_component"/>
</dbReference>
<comment type="subcellular location">
    <subcellularLocation>
        <location evidence="1">Cytoplasm</location>
    </subcellularLocation>
</comment>
<keyword evidence="4" id="KW-0808">Transferase</keyword>
<evidence type="ECO:0000256" key="4">
    <source>
        <dbReference type="ARBA" id="ARBA00022679"/>
    </source>
</evidence>
<keyword evidence="5" id="KW-0598">Phosphotransferase system</keyword>
<dbReference type="Gene3D" id="2.70.70.10">
    <property type="entry name" value="Glucose Permease (Domain IIA)"/>
    <property type="match status" value="1"/>
</dbReference>
<evidence type="ECO:0000313" key="8">
    <source>
        <dbReference type="EMBL" id="MBP1906073.1"/>
    </source>
</evidence>